<accession>A0A1I3J7N4</accession>
<dbReference type="Proteomes" id="UP000199518">
    <property type="component" value="Unassembled WGS sequence"/>
</dbReference>
<dbReference type="STRING" id="1576369.SAMN05421753_11084"/>
<dbReference type="OrthoDB" id="284431at2"/>
<dbReference type="NCBIfam" id="TIGR02606">
    <property type="entry name" value="antidote_CC2985"/>
    <property type="match status" value="1"/>
</dbReference>
<dbReference type="Pfam" id="PF03693">
    <property type="entry name" value="ParD_antitoxin"/>
    <property type="match status" value="1"/>
</dbReference>
<dbReference type="EMBL" id="FOQD01000010">
    <property type="protein sequence ID" value="SFI56183.1"/>
    <property type="molecule type" value="Genomic_DNA"/>
</dbReference>
<dbReference type="PANTHER" id="PTHR36582:SF2">
    <property type="entry name" value="ANTITOXIN PARD"/>
    <property type="match status" value="1"/>
</dbReference>
<organism evidence="1 2">
    <name type="scientific">Planctomicrobium piriforme</name>
    <dbReference type="NCBI Taxonomy" id="1576369"/>
    <lineage>
        <taxon>Bacteria</taxon>
        <taxon>Pseudomonadati</taxon>
        <taxon>Planctomycetota</taxon>
        <taxon>Planctomycetia</taxon>
        <taxon>Planctomycetales</taxon>
        <taxon>Planctomycetaceae</taxon>
        <taxon>Planctomicrobium</taxon>
    </lineage>
</organism>
<reference evidence="2" key="1">
    <citation type="submission" date="2016-10" db="EMBL/GenBank/DDBJ databases">
        <authorList>
            <person name="Varghese N."/>
            <person name="Submissions S."/>
        </authorList>
    </citation>
    <scope>NUCLEOTIDE SEQUENCE [LARGE SCALE GENOMIC DNA]</scope>
    <source>
        <strain evidence="2">DSM 26348</strain>
    </source>
</reference>
<sequence length="95" mass="10514">MVITLPKELEQFVAREIAAGKFRSNEEAVAEALWLLRSREERLDGLRADLQLGIDQMANGERILIDSPEAKDGLLADIERRACSELGFSVSGSIN</sequence>
<evidence type="ECO:0000313" key="2">
    <source>
        <dbReference type="Proteomes" id="UP000199518"/>
    </source>
</evidence>
<gene>
    <name evidence="1" type="ORF">SAMN05421753_11084</name>
</gene>
<proteinExistence type="predicted"/>
<dbReference type="InterPro" id="IPR022789">
    <property type="entry name" value="ParD"/>
</dbReference>
<dbReference type="PANTHER" id="PTHR36582">
    <property type="entry name" value="ANTITOXIN PARD"/>
    <property type="match status" value="1"/>
</dbReference>
<name>A0A1I3J7N4_9PLAN</name>
<keyword evidence="2" id="KW-1185">Reference proteome</keyword>
<evidence type="ECO:0000313" key="1">
    <source>
        <dbReference type="EMBL" id="SFI56183.1"/>
    </source>
</evidence>
<dbReference type="InterPro" id="IPR038296">
    <property type="entry name" value="ParD_sf"/>
</dbReference>
<dbReference type="AlphaFoldDB" id="A0A1I3J7N4"/>
<dbReference type="RefSeq" id="WP_092051149.1">
    <property type="nucleotide sequence ID" value="NZ_FOQD01000010.1"/>
</dbReference>
<protein>
    <submittedName>
        <fullName evidence="1">Putative addiction module antidote protein, CC2985 family</fullName>
    </submittedName>
</protein>
<dbReference type="Gene3D" id="6.10.10.120">
    <property type="entry name" value="Antitoxin ParD1-like"/>
    <property type="match status" value="1"/>
</dbReference>